<dbReference type="Gene3D" id="3.30.70.20">
    <property type="match status" value="1"/>
</dbReference>
<proteinExistence type="predicted"/>
<dbReference type="InterPro" id="IPR017900">
    <property type="entry name" value="4Fe4S_Fe_S_CS"/>
</dbReference>
<comment type="caution">
    <text evidence="2">The sequence shown here is derived from an EMBL/GenBank/DDBJ whole genome shotgun (WGS) entry which is preliminary data.</text>
</comment>
<dbReference type="PROSITE" id="PS00198">
    <property type="entry name" value="4FE4S_FER_1"/>
    <property type="match status" value="1"/>
</dbReference>
<evidence type="ECO:0000313" key="2">
    <source>
        <dbReference type="EMBL" id="GAG37674.1"/>
    </source>
</evidence>
<dbReference type="InterPro" id="IPR017896">
    <property type="entry name" value="4Fe4S_Fe-S-bd"/>
</dbReference>
<dbReference type="SUPFAM" id="SSF54862">
    <property type="entry name" value="4Fe-4S ferredoxins"/>
    <property type="match status" value="1"/>
</dbReference>
<protein>
    <recommendedName>
        <fullName evidence="1">4Fe-4S ferredoxin-type domain-containing protein</fullName>
    </recommendedName>
</protein>
<dbReference type="PROSITE" id="PS51379">
    <property type="entry name" value="4FE4S_FER_2"/>
    <property type="match status" value="2"/>
</dbReference>
<feature type="domain" description="4Fe-4S ferredoxin-type" evidence="1">
    <location>
        <begin position="33"/>
        <end position="62"/>
    </location>
</feature>
<name>X0X369_9ZZZZ</name>
<evidence type="ECO:0000259" key="1">
    <source>
        <dbReference type="PROSITE" id="PS51379"/>
    </source>
</evidence>
<dbReference type="AlphaFoldDB" id="X0X369"/>
<feature type="domain" description="4Fe-4S ferredoxin-type" evidence="1">
    <location>
        <begin position="3"/>
        <end position="32"/>
    </location>
</feature>
<gene>
    <name evidence="2" type="ORF">S01H1_70959</name>
</gene>
<dbReference type="EMBL" id="BARS01047221">
    <property type="protein sequence ID" value="GAG37674.1"/>
    <property type="molecule type" value="Genomic_DNA"/>
</dbReference>
<organism evidence="2">
    <name type="scientific">marine sediment metagenome</name>
    <dbReference type="NCBI Taxonomy" id="412755"/>
    <lineage>
        <taxon>unclassified sequences</taxon>
        <taxon>metagenomes</taxon>
        <taxon>ecological metagenomes</taxon>
    </lineage>
</organism>
<reference evidence="2" key="1">
    <citation type="journal article" date="2014" name="Front. Microbiol.">
        <title>High frequency of phylogenetically diverse reductive dehalogenase-homologous genes in deep subseafloor sedimentary metagenomes.</title>
        <authorList>
            <person name="Kawai M."/>
            <person name="Futagami T."/>
            <person name="Toyoda A."/>
            <person name="Takaki Y."/>
            <person name="Nishi S."/>
            <person name="Hori S."/>
            <person name="Arai W."/>
            <person name="Tsubouchi T."/>
            <person name="Morono Y."/>
            <person name="Uchiyama I."/>
            <person name="Ito T."/>
            <person name="Fujiyama A."/>
            <person name="Inagaki F."/>
            <person name="Takami H."/>
        </authorList>
    </citation>
    <scope>NUCLEOTIDE SEQUENCE</scope>
    <source>
        <strain evidence="2">Expedition CK06-06</strain>
    </source>
</reference>
<dbReference type="Pfam" id="PF13187">
    <property type="entry name" value="Fer4_9"/>
    <property type="match status" value="1"/>
</dbReference>
<accession>X0X369</accession>
<sequence length="68" mass="7382">MFQMPEIIRELCNGCGLCVVVCPLGGLVLINNVAAIIETVECDYCAQCEAVCPAEAIRCPYEIVIEEC</sequence>